<organism evidence="10 11">
    <name type="scientific">Olivibacter oleidegradans</name>
    <dbReference type="NCBI Taxonomy" id="760123"/>
    <lineage>
        <taxon>Bacteria</taxon>
        <taxon>Pseudomonadati</taxon>
        <taxon>Bacteroidota</taxon>
        <taxon>Sphingobacteriia</taxon>
        <taxon>Sphingobacteriales</taxon>
        <taxon>Sphingobacteriaceae</taxon>
        <taxon>Olivibacter</taxon>
    </lineage>
</organism>
<dbReference type="SFLD" id="SFLDS00003">
    <property type="entry name" value="Haloacid_Dehalogenase"/>
    <property type="match status" value="1"/>
</dbReference>
<dbReference type="SFLD" id="SFLDF00027">
    <property type="entry name" value="p-type_atpase"/>
    <property type="match status" value="1"/>
</dbReference>
<evidence type="ECO:0000256" key="1">
    <source>
        <dbReference type="ARBA" id="ARBA00004141"/>
    </source>
</evidence>
<evidence type="ECO:0000256" key="4">
    <source>
        <dbReference type="ARBA" id="ARBA00022840"/>
    </source>
</evidence>
<dbReference type="Gene3D" id="3.40.1110.10">
    <property type="entry name" value="Calcium-transporting ATPase, cytoplasmic domain N"/>
    <property type="match status" value="2"/>
</dbReference>
<dbReference type="InterPro" id="IPR023298">
    <property type="entry name" value="ATPase_P-typ_TM_dom_sf"/>
</dbReference>
<keyword evidence="3" id="KW-0547">Nucleotide-binding</keyword>
<dbReference type="PRINTS" id="PR00119">
    <property type="entry name" value="CATATPASE"/>
</dbReference>
<evidence type="ECO:0000259" key="9">
    <source>
        <dbReference type="SMART" id="SM00831"/>
    </source>
</evidence>
<protein>
    <submittedName>
        <fullName evidence="10">Cation-translocating P-type ATPase</fullName>
    </submittedName>
</protein>
<dbReference type="InterPro" id="IPR018303">
    <property type="entry name" value="ATPase_P-typ_P_site"/>
</dbReference>
<dbReference type="PANTHER" id="PTHR42861">
    <property type="entry name" value="CALCIUM-TRANSPORTING ATPASE"/>
    <property type="match status" value="1"/>
</dbReference>
<dbReference type="Pfam" id="PF13246">
    <property type="entry name" value="Cation_ATPase"/>
    <property type="match status" value="1"/>
</dbReference>
<comment type="caution">
    <text evidence="10">The sequence shown here is derived from an EMBL/GenBank/DDBJ whole genome shotgun (WGS) entry which is preliminary data.</text>
</comment>
<dbReference type="Pfam" id="PF00122">
    <property type="entry name" value="E1-E2_ATPase"/>
    <property type="match status" value="1"/>
</dbReference>
<dbReference type="SUPFAM" id="SSF81660">
    <property type="entry name" value="Metal cation-transporting ATPase, ATP-binding domain N"/>
    <property type="match status" value="1"/>
</dbReference>
<dbReference type="SUPFAM" id="SSF81653">
    <property type="entry name" value="Calcium ATPase, transduction domain A"/>
    <property type="match status" value="1"/>
</dbReference>
<evidence type="ECO:0000256" key="6">
    <source>
        <dbReference type="ARBA" id="ARBA00022989"/>
    </source>
</evidence>
<keyword evidence="7 8" id="KW-0472">Membrane</keyword>
<dbReference type="Gene3D" id="3.40.50.1000">
    <property type="entry name" value="HAD superfamily/HAD-like"/>
    <property type="match status" value="2"/>
</dbReference>
<keyword evidence="11" id="KW-1185">Reference proteome</keyword>
<feature type="domain" description="Cation-transporting P-type ATPase N-terminal" evidence="9">
    <location>
        <begin position="29"/>
        <end position="103"/>
    </location>
</feature>
<dbReference type="Gene3D" id="1.20.1110.10">
    <property type="entry name" value="Calcium-transporting ATPase, transmembrane domain"/>
    <property type="match status" value="2"/>
</dbReference>
<dbReference type="SMART" id="SM00831">
    <property type="entry name" value="Cation_ATPase_N"/>
    <property type="match status" value="1"/>
</dbReference>
<evidence type="ECO:0000256" key="7">
    <source>
        <dbReference type="ARBA" id="ARBA00023136"/>
    </source>
</evidence>
<dbReference type="InterPro" id="IPR023299">
    <property type="entry name" value="ATPase_P-typ_cyto_dom_N"/>
</dbReference>
<dbReference type="InterPro" id="IPR001757">
    <property type="entry name" value="P_typ_ATPase"/>
</dbReference>
<keyword evidence="5" id="KW-1278">Translocase</keyword>
<dbReference type="PRINTS" id="PR00120">
    <property type="entry name" value="HATPASE"/>
</dbReference>
<keyword evidence="6 8" id="KW-1133">Transmembrane helix</keyword>
<name>A0ABV6HMJ2_9SPHI</name>
<evidence type="ECO:0000256" key="3">
    <source>
        <dbReference type="ARBA" id="ARBA00022741"/>
    </source>
</evidence>
<sequence length="705" mass="78146">MRKQTSVTERRNKSTKGEYFLKYKMKEATWFFKERAEVLKTLDVDEQTGLSNAEVLLRRNKTGVNELQKEKRKTVLRLFFTQLQDWLIYILFAATLITVFVGAYVDAVIILCVIILNALLGVFQEIKASNAIEELQKISRPRAIVKRENTTTEIDAKDLVPGDVVILEVGRSVPADIRLLETIDLKIDESAITGESVLSLKDASFITDDHQTPLGDRYNMAYMSTLVSTGRGLGIVTATGMKTEIGKIANLITGQETHKTPLEKRLEHLGKTLGRIAICVCLLIFVIAMVQGRNLLDMFLLSVSLAVASIPEGLAAIVAIVLSIGVTRMSKQNAIIRKLSAVETLGSVTIICSDKTGTLTQNRMKVTDYCLSNGKEGDPLSLAKAMILCSDATVGDGQVTGDPTEIALLQWGDELQINRKSLYESNKRIAELPFDSDRKLMSTVVEENGSYTVYTKGALDELMEKCRFVAERGEKELLDDEKKQFYREFAENMSNQSLRVLSAAYKSIDSNKVKPEDLEQNLILLGFVGMIDPLREEAVLSVQKAKSAGIITVMITGDHKKTAFAIAHQLRIANKMEEVITGQEIDRLSEEEFIKQVMQYRVFARVSPEHKVKIVNALKRCKNIVSMTGDGVNDAPSLRAADIGVAMGITGTDVAKSAADMVLTDDNYATIITAVEQGRNIYNNIKKSVIFFAFLQSGRSFHISL</sequence>
<dbReference type="Proteomes" id="UP001589774">
    <property type="component" value="Unassembled WGS sequence"/>
</dbReference>
<dbReference type="InterPro" id="IPR023214">
    <property type="entry name" value="HAD_sf"/>
</dbReference>
<evidence type="ECO:0000313" key="11">
    <source>
        <dbReference type="Proteomes" id="UP001589774"/>
    </source>
</evidence>
<dbReference type="InterPro" id="IPR059000">
    <property type="entry name" value="ATPase_P-type_domA"/>
</dbReference>
<dbReference type="Gene3D" id="2.70.150.10">
    <property type="entry name" value="Calcium-transporting ATPase, cytoplasmic transduction domain A"/>
    <property type="match status" value="1"/>
</dbReference>
<dbReference type="NCBIfam" id="TIGR01494">
    <property type="entry name" value="ATPase_P-type"/>
    <property type="match status" value="3"/>
</dbReference>
<evidence type="ECO:0000256" key="2">
    <source>
        <dbReference type="ARBA" id="ARBA00022692"/>
    </source>
</evidence>
<keyword evidence="2 8" id="KW-0812">Transmembrane</keyword>
<accession>A0ABV6HMJ2</accession>
<feature type="transmembrane region" description="Helical" evidence="8">
    <location>
        <begin position="298"/>
        <end position="322"/>
    </location>
</feature>
<keyword evidence="4" id="KW-0067">ATP-binding</keyword>
<dbReference type="InterPro" id="IPR008250">
    <property type="entry name" value="ATPase_P-typ_transduc_dom_A_sf"/>
</dbReference>
<dbReference type="InterPro" id="IPR004014">
    <property type="entry name" value="ATPase_P-typ_cation-transptr_N"/>
</dbReference>
<feature type="transmembrane region" description="Helical" evidence="8">
    <location>
        <begin position="273"/>
        <end position="292"/>
    </location>
</feature>
<gene>
    <name evidence="10" type="ORF">ACFFI0_16450</name>
</gene>
<dbReference type="PROSITE" id="PS00154">
    <property type="entry name" value="ATPASE_E1_E2"/>
    <property type="match status" value="1"/>
</dbReference>
<dbReference type="InterPro" id="IPR044492">
    <property type="entry name" value="P_typ_ATPase_HD_dom"/>
</dbReference>
<evidence type="ECO:0000256" key="5">
    <source>
        <dbReference type="ARBA" id="ARBA00022967"/>
    </source>
</evidence>
<evidence type="ECO:0000313" key="10">
    <source>
        <dbReference type="EMBL" id="MFC0319916.1"/>
    </source>
</evidence>
<proteinExistence type="predicted"/>
<reference evidence="10 11" key="1">
    <citation type="submission" date="2024-09" db="EMBL/GenBank/DDBJ databases">
        <authorList>
            <person name="Sun Q."/>
            <person name="Mori K."/>
        </authorList>
    </citation>
    <scope>NUCLEOTIDE SEQUENCE [LARGE SCALE GENOMIC DNA]</scope>
    <source>
        <strain evidence="10 11">CCM 7765</strain>
    </source>
</reference>
<feature type="transmembrane region" description="Helical" evidence="8">
    <location>
        <begin position="75"/>
        <end position="97"/>
    </location>
</feature>
<comment type="subcellular location">
    <subcellularLocation>
        <location evidence="1">Membrane</location>
        <topology evidence="1">Multi-pass membrane protein</topology>
    </subcellularLocation>
</comment>
<dbReference type="EMBL" id="JBHLWO010000002">
    <property type="protein sequence ID" value="MFC0319916.1"/>
    <property type="molecule type" value="Genomic_DNA"/>
</dbReference>
<dbReference type="Pfam" id="PF00690">
    <property type="entry name" value="Cation_ATPase_N"/>
    <property type="match status" value="1"/>
</dbReference>
<dbReference type="InterPro" id="IPR036412">
    <property type="entry name" value="HAD-like_sf"/>
</dbReference>
<feature type="transmembrane region" description="Helical" evidence="8">
    <location>
        <begin position="103"/>
        <end position="123"/>
    </location>
</feature>
<dbReference type="SFLD" id="SFLDG00002">
    <property type="entry name" value="C1.7:_P-type_atpase_like"/>
    <property type="match status" value="1"/>
</dbReference>
<dbReference type="SUPFAM" id="SSF56784">
    <property type="entry name" value="HAD-like"/>
    <property type="match status" value="1"/>
</dbReference>
<evidence type="ECO:0000256" key="8">
    <source>
        <dbReference type="SAM" id="Phobius"/>
    </source>
</evidence>
<dbReference type="SUPFAM" id="SSF81665">
    <property type="entry name" value="Calcium ATPase, transmembrane domain M"/>
    <property type="match status" value="1"/>
</dbReference>